<gene>
    <name evidence="2" type="primary">CPNE1</name>
    <name evidence="2" type="ORF">XENORESO_019805</name>
</gene>
<dbReference type="EMBL" id="JAHRIM010050794">
    <property type="protein sequence ID" value="MEQ2268966.1"/>
    <property type="molecule type" value="Genomic_DNA"/>
</dbReference>
<dbReference type="PANTHER" id="PTHR10857">
    <property type="entry name" value="COPINE"/>
    <property type="match status" value="1"/>
</dbReference>
<dbReference type="PROSITE" id="PS50004">
    <property type="entry name" value="C2"/>
    <property type="match status" value="1"/>
</dbReference>
<name>A0ABV0WHU6_9TELE</name>
<dbReference type="InterPro" id="IPR000008">
    <property type="entry name" value="C2_dom"/>
</dbReference>
<accession>A0ABV0WHU6</accession>
<dbReference type="Gene3D" id="2.60.40.150">
    <property type="entry name" value="C2 domain"/>
    <property type="match status" value="1"/>
</dbReference>
<dbReference type="SMART" id="SM00239">
    <property type="entry name" value="C2"/>
    <property type="match status" value="1"/>
</dbReference>
<dbReference type="Proteomes" id="UP001444071">
    <property type="component" value="Unassembled WGS sequence"/>
</dbReference>
<dbReference type="CDD" id="cd04048">
    <property type="entry name" value="C2A_Copine"/>
    <property type="match status" value="1"/>
</dbReference>
<dbReference type="Pfam" id="PF00168">
    <property type="entry name" value="C2"/>
    <property type="match status" value="1"/>
</dbReference>
<dbReference type="InterPro" id="IPR035892">
    <property type="entry name" value="C2_domain_sf"/>
</dbReference>
<dbReference type="PANTHER" id="PTHR10857:SF2">
    <property type="entry name" value="COPINE-1"/>
    <property type="match status" value="1"/>
</dbReference>
<proteinExistence type="predicted"/>
<keyword evidence="3" id="KW-1185">Reference proteome</keyword>
<comment type="caution">
    <text evidence="2">The sequence shown here is derived from an EMBL/GenBank/DDBJ whole genome shotgun (WGS) entry which is preliminary data.</text>
</comment>
<evidence type="ECO:0000313" key="2">
    <source>
        <dbReference type="EMBL" id="MEQ2268966.1"/>
    </source>
</evidence>
<feature type="domain" description="C2" evidence="1">
    <location>
        <begin position="1"/>
        <end position="114"/>
    </location>
</feature>
<reference evidence="2 3" key="1">
    <citation type="submission" date="2021-06" db="EMBL/GenBank/DDBJ databases">
        <authorList>
            <person name="Palmer J.M."/>
        </authorList>
    </citation>
    <scope>NUCLEOTIDE SEQUENCE [LARGE SCALE GENOMIC DNA]</scope>
    <source>
        <strain evidence="2 3">XR_2019</strain>
        <tissue evidence="2">Muscle</tissue>
    </source>
</reference>
<organism evidence="2 3">
    <name type="scientific">Xenotaenia resolanae</name>
    <dbReference type="NCBI Taxonomy" id="208358"/>
    <lineage>
        <taxon>Eukaryota</taxon>
        <taxon>Metazoa</taxon>
        <taxon>Chordata</taxon>
        <taxon>Craniata</taxon>
        <taxon>Vertebrata</taxon>
        <taxon>Euteleostomi</taxon>
        <taxon>Actinopterygii</taxon>
        <taxon>Neopterygii</taxon>
        <taxon>Teleostei</taxon>
        <taxon>Neoteleostei</taxon>
        <taxon>Acanthomorphata</taxon>
        <taxon>Ovalentaria</taxon>
        <taxon>Atherinomorphae</taxon>
        <taxon>Cyprinodontiformes</taxon>
        <taxon>Goodeidae</taxon>
        <taxon>Xenotaenia</taxon>
    </lineage>
</organism>
<evidence type="ECO:0000313" key="3">
    <source>
        <dbReference type="Proteomes" id="UP001444071"/>
    </source>
</evidence>
<dbReference type="InterPro" id="IPR045052">
    <property type="entry name" value="Copine"/>
</dbReference>
<evidence type="ECO:0000259" key="1">
    <source>
        <dbReference type="PROSITE" id="PS50004"/>
    </source>
</evidence>
<dbReference type="SUPFAM" id="SSF49562">
    <property type="entry name" value="C2 domain (Calcium/lipid-binding domain, CaLB)"/>
    <property type="match status" value="1"/>
</dbReference>
<sequence length="200" mass="22224">MADCVSKIELTVSCSNLLDKDVGSKSDPLCVLLQKSGEDKWTELCRTERLKNTSSPSFSQRLRVDYHFETVQNLKFGIYDIDNSTSDLADDDYLGGVELTLGQIVSSKTVTRPLQLKKDKPAGKGTITVDAEEIKDNRAIVLEVEAKKLDKKVTAESSFSSSFLLYQNESNFFLLCCLQITNLLPPHTSNTASLFLIKTC</sequence>
<protein>
    <submittedName>
        <fullName evidence="2">Copine-1</fullName>
    </submittedName>
</protein>